<dbReference type="GO" id="GO:0016829">
    <property type="term" value="F:lyase activity"/>
    <property type="evidence" value="ECO:0007669"/>
    <property type="project" value="UniProtKB-KW"/>
</dbReference>
<dbReference type="RefSeq" id="WP_304386101.1">
    <property type="nucleotide sequence ID" value="NZ_JAUPBL010000126.1"/>
</dbReference>
<dbReference type="CDD" id="cd00254">
    <property type="entry name" value="LT-like"/>
    <property type="match status" value="1"/>
</dbReference>
<dbReference type="SUPFAM" id="SSF53955">
    <property type="entry name" value="Lysozyme-like"/>
    <property type="match status" value="1"/>
</dbReference>
<dbReference type="Gene3D" id="1.10.530.10">
    <property type="match status" value="1"/>
</dbReference>
<dbReference type="Proteomes" id="UP001175147">
    <property type="component" value="Unassembled WGS sequence"/>
</dbReference>
<evidence type="ECO:0000256" key="1">
    <source>
        <dbReference type="ARBA" id="ARBA00007734"/>
    </source>
</evidence>
<gene>
    <name evidence="3" type="ORF">Q5M86_12890</name>
</gene>
<comment type="caution">
    <text evidence="3">The sequence shown here is derived from an EMBL/GenBank/DDBJ whole genome shotgun (WGS) entry which is preliminary data.</text>
</comment>
<dbReference type="PANTHER" id="PTHR37423:SF2">
    <property type="entry name" value="MEMBRANE-BOUND LYTIC MUREIN TRANSGLYCOSYLASE C"/>
    <property type="match status" value="1"/>
</dbReference>
<feature type="domain" description="Transglycosylase SLT" evidence="2">
    <location>
        <begin position="61"/>
        <end position="148"/>
    </location>
</feature>
<evidence type="ECO:0000259" key="2">
    <source>
        <dbReference type="Pfam" id="PF01464"/>
    </source>
</evidence>
<dbReference type="InterPro" id="IPR008258">
    <property type="entry name" value="Transglycosylase_SLT_dom_1"/>
</dbReference>
<dbReference type="InterPro" id="IPR023346">
    <property type="entry name" value="Lysozyme-like_dom_sf"/>
</dbReference>
<organism evidence="3 4">
    <name type="scientific">Brachyspira innocens</name>
    <dbReference type="NCBI Taxonomy" id="13264"/>
    <lineage>
        <taxon>Bacteria</taxon>
        <taxon>Pseudomonadati</taxon>
        <taxon>Spirochaetota</taxon>
        <taxon>Spirochaetia</taxon>
        <taxon>Brachyspirales</taxon>
        <taxon>Brachyspiraceae</taxon>
        <taxon>Brachyspira</taxon>
    </lineage>
</organism>
<comment type="similarity">
    <text evidence="1">Belongs to the transglycosylase Slt family.</text>
</comment>
<keyword evidence="3" id="KW-0456">Lyase</keyword>
<protein>
    <submittedName>
        <fullName evidence="3">Lytic transglycosylase domain-containing protein</fullName>
        <ecNumber evidence="3">4.2.2.n1</ecNumber>
    </submittedName>
</protein>
<accession>A0ABT8Z0K7</accession>
<dbReference type="EC" id="4.2.2.n1" evidence="3"/>
<keyword evidence="4" id="KW-1185">Reference proteome</keyword>
<dbReference type="EMBL" id="JAUPBM010000262">
    <property type="protein sequence ID" value="MDO7021667.1"/>
    <property type="molecule type" value="Genomic_DNA"/>
</dbReference>
<sequence>MKRTVIILALFLCNLNLETHNFNINDYSFTSNDWVTLIKDVSNHYNQDFWFIKDVFDVCGNYNVDPLLMVALIKVESSFIPTALSKKNAYGYCQITPIANEDVDPSLNRYNARDNIILGVRFIDKLLDRFDGDIIKSLRYYNAGNNYNEYGESYAESIRYEYTNMVSLYVKDESSYGNIYKKEVFE</sequence>
<evidence type="ECO:0000313" key="3">
    <source>
        <dbReference type="EMBL" id="MDO7021667.1"/>
    </source>
</evidence>
<dbReference type="Pfam" id="PF01464">
    <property type="entry name" value="SLT"/>
    <property type="match status" value="1"/>
</dbReference>
<evidence type="ECO:0000313" key="4">
    <source>
        <dbReference type="Proteomes" id="UP001175147"/>
    </source>
</evidence>
<reference evidence="3" key="1">
    <citation type="submission" date="2023-07" db="EMBL/GenBank/DDBJ databases">
        <title>Mucosal microbiota of week-old chicken and adult hens.</title>
        <authorList>
            <person name="Volf J."/>
            <person name="Karasova D."/>
            <person name="Crhanova M."/>
            <person name="Faldynova M."/>
            <person name="Prikrylova H."/>
            <person name="Zeman M."/>
            <person name="Babak V."/>
            <person name="Rajova J."/>
            <person name="Rychlik I."/>
        </authorList>
    </citation>
    <scope>NUCLEOTIDE SEQUENCE</scope>
    <source>
        <strain evidence="3">ET902</strain>
    </source>
</reference>
<proteinExistence type="inferred from homology"/>
<dbReference type="PANTHER" id="PTHR37423">
    <property type="entry name" value="SOLUBLE LYTIC MUREIN TRANSGLYCOSYLASE-RELATED"/>
    <property type="match status" value="1"/>
</dbReference>
<name>A0ABT8Z0K7_9SPIR</name>